<keyword evidence="3" id="KW-0747">Spliceosome</keyword>
<comment type="subunit">
    <text evidence="3">Associated with the spliceosome.</text>
</comment>
<evidence type="ECO:0000313" key="6">
    <source>
        <dbReference type="EMBL" id="KAH3661109.1"/>
    </source>
</evidence>
<name>A0A9P8NXZ0_9ASCO</name>
<dbReference type="Pfam" id="PF02731">
    <property type="entry name" value="SKIP_SNW"/>
    <property type="match status" value="1"/>
</dbReference>
<feature type="compositionally biased region" description="Basic and acidic residues" evidence="4">
    <location>
        <begin position="335"/>
        <end position="350"/>
    </location>
</feature>
<keyword evidence="3" id="KW-0539">Nucleus</keyword>
<reference evidence="6" key="1">
    <citation type="journal article" date="2021" name="Open Biol.">
        <title>Shared evolutionary footprints suggest mitochondrial oxidative damage underlies multiple complex I losses in fungi.</title>
        <authorList>
            <person name="Schikora-Tamarit M.A."/>
            <person name="Marcet-Houben M."/>
            <person name="Nosek J."/>
            <person name="Gabaldon T."/>
        </authorList>
    </citation>
    <scope>NUCLEOTIDE SEQUENCE</scope>
    <source>
        <strain evidence="6">NCAIM Y.01608</strain>
    </source>
</reference>
<accession>A0A9P8NXZ0</accession>
<evidence type="ECO:0000256" key="3">
    <source>
        <dbReference type="RuleBase" id="RU367140"/>
    </source>
</evidence>
<feature type="region of interest" description="Disordered" evidence="4">
    <location>
        <begin position="188"/>
        <end position="214"/>
    </location>
</feature>
<proteinExistence type="inferred from homology"/>
<evidence type="ECO:0000256" key="1">
    <source>
        <dbReference type="ARBA" id="ARBA00010197"/>
    </source>
</evidence>
<keyword evidence="3" id="KW-0508">mRNA splicing</keyword>
<evidence type="ECO:0000313" key="7">
    <source>
        <dbReference type="Proteomes" id="UP000788993"/>
    </source>
</evidence>
<protein>
    <recommendedName>
        <fullName evidence="2 3">Pre-mRNA-processing protein 45</fullName>
    </recommendedName>
</protein>
<reference evidence="6" key="2">
    <citation type="submission" date="2021-01" db="EMBL/GenBank/DDBJ databases">
        <authorList>
            <person name="Schikora-Tamarit M.A."/>
        </authorList>
    </citation>
    <scope>NUCLEOTIDE SEQUENCE</scope>
    <source>
        <strain evidence="6">NCAIM Y.01608</strain>
    </source>
</reference>
<evidence type="ECO:0000259" key="5">
    <source>
        <dbReference type="Pfam" id="PF02731"/>
    </source>
</evidence>
<evidence type="ECO:0000256" key="4">
    <source>
        <dbReference type="SAM" id="MobiDB-lite"/>
    </source>
</evidence>
<keyword evidence="3" id="KW-0507">mRNA processing</keyword>
<gene>
    <name evidence="6" type="ORF">OGATHE_005442</name>
</gene>
<sequence>MSLDETTLRTKEAVHKILEAKLNGTKSSKEKSPTFVKYTPTSVFDEGESKQRIIKIKDKELDPTLPPTLRIRKTPQGADEAPVPVMHEETTVKLTKEDQRKWYIPPAVSNWKNTKGFTIDIDKRLASVGETHSTEMSDKFGDLSDALKNASEQAKKELKLRAKLKNQLEQQKVLENQEKLRALAQEARASKRSKWADDEPEEVSKIASRREEARAERRRRAEMELRRSKMGTETKVKVLASEEGREISERVALGVASRQQEANNPQNLYDARLYLKGAASNVRHSDDQLYDKPLFEAQDAINDIYRARSGAEFQGDLDRPALGHQKGQPTTGPIEFERDVSGEHTENEHGLKKRRVE</sequence>
<dbReference type="GO" id="GO:0000398">
    <property type="term" value="P:mRNA splicing, via spliceosome"/>
    <property type="evidence" value="ECO:0007669"/>
    <property type="project" value="InterPro"/>
</dbReference>
<evidence type="ECO:0000256" key="2">
    <source>
        <dbReference type="ARBA" id="ARBA00022160"/>
    </source>
</evidence>
<comment type="similarity">
    <text evidence="1 3">Belongs to the SNW family.</text>
</comment>
<dbReference type="Proteomes" id="UP000788993">
    <property type="component" value="Unassembled WGS sequence"/>
</dbReference>
<dbReference type="PANTHER" id="PTHR12096">
    <property type="entry name" value="NUCLEAR PROTEIN SKIP-RELATED"/>
    <property type="match status" value="1"/>
</dbReference>
<comment type="subcellular location">
    <subcellularLocation>
        <location evidence="3">Nucleus</location>
    </subcellularLocation>
</comment>
<dbReference type="EMBL" id="JAEUBD010001468">
    <property type="protein sequence ID" value="KAH3661109.1"/>
    <property type="molecule type" value="Genomic_DNA"/>
</dbReference>
<feature type="compositionally biased region" description="Basic and acidic residues" evidence="4">
    <location>
        <begin position="194"/>
        <end position="214"/>
    </location>
</feature>
<comment type="caution">
    <text evidence="6">The sequence shown here is derived from an EMBL/GenBank/DDBJ whole genome shotgun (WGS) entry which is preliminary data.</text>
</comment>
<dbReference type="InterPro" id="IPR004015">
    <property type="entry name" value="SKI-int_prot_SKIP_SNW-dom"/>
</dbReference>
<dbReference type="AlphaFoldDB" id="A0A9P8NXZ0"/>
<comment type="function">
    <text evidence="3">Involved in pre-mRNA splicing.</text>
</comment>
<dbReference type="GO" id="GO:0005681">
    <property type="term" value="C:spliceosomal complex"/>
    <property type="evidence" value="ECO:0007669"/>
    <property type="project" value="UniProtKB-UniRule"/>
</dbReference>
<keyword evidence="7" id="KW-1185">Reference proteome</keyword>
<feature type="region of interest" description="Disordered" evidence="4">
    <location>
        <begin position="64"/>
        <end position="85"/>
    </location>
</feature>
<feature type="region of interest" description="Disordered" evidence="4">
    <location>
        <begin position="315"/>
        <end position="357"/>
    </location>
</feature>
<organism evidence="6 7">
    <name type="scientific">Ogataea polymorpha</name>
    <dbReference type="NCBI Taxonomy" id="460523"/>
    <lineage>
        <taxon>Eukaryota</taxon>
        <taxon>Fungi</taxon>
        <taxon>Dikarya</taxon>
        <taxon>Ascomycota</taxon>
        <taxon>Saccharomycotina</taxon>
        <taxon>Pichiomycetes</taxon>
        <taxon>Pichiales</taxon>
        <taxon>Pichiaceae</taxon>
        <taxon>Ogataea</taxon>
    </lineage>
</organism>
<dbReference type="InterPro" id="IPR017862">
    <property type="entry name" value="SKI-int_prot_SKIP"/>
</dbReference>
<feature type="domain" description="SKI-interacting protein SKIP SNW" evidence="5">
    <location>
        <begin position="35"/>
        <end position="190"/>
    </location>
</feature>